<dbReference type="Pfam" id="PF22117">
    <property type="entry name" value="Fer4_Nqo3"/>
    <property type="match status" value="1"/>
</dbReference>
<dbReference type="InterPro" id="IPR009010">
    <property type="entry name" value="Asp_de-COase-like_dom_sf"/>
</dbReference>
<dbReference type="GO" id="GO:0016020">
    <property type="term" value="C:membrane"/>
    <property type="evidence" value="ECO:0007669"/>
    <property type="project" value="InterPro"/>
</dbReference>
<dbReference type="Gene3D" id="2.20.25.90">
    <property type="entry name" value="ADC-like domains"/>
    <property type="match status" value="1"/>
</dbReference>
<dbReference type="InterPro" id="IPR050123">
    <property type="entry name" value="Prok_molybdopt-oxidoreductase"/>
</dbReference>
<dbReference type="RefSeq" id="WP_231444033.1">
    <property type="nucleotide sequence ID" value="NZ_JAJOMB010000010.1"/>
</dbReference>
<dbReference type="PROSITE" id="PS51669">
    <property type="entry name" value="4FE4S_MOW_BIS_MGD"/>
    <property type="match status" value="1"/>
</dbReference>
<evidence type="ECO:0000256" key="5">
    <source>
        <dbReference type="ARBA" id="ARBA00022723"/>
    </source>
</evidence>
<reference evidence="15" key="1">
    <citation type="submission" date="2021-11" db="EMBL/GenBank/DDBJ databases">
        <title>Streptomyces corallinus and Kineosporia corallina sp. nov., two new coral-derived marine actinobacteria.</title>
        <authorList>
            <person name="Buangrab K."/>
            <person name="Sutthacheep M."/>
            <person name="Yeemin T."/>
            <person name="Harunari E."/>
            <person name="Igarashi Y."/>
            <person name="Sripreechasak P."/>
            <person name="Kanchanasin P."/>
            <person name="Tanasupawat S."/>
            <person name="Phongsopitanun W."/>
        </authorList>
    </citation>
    <scope>NUCLEOTIDE SEQUENCE</scope>
    <source>
        <strain evidence="15">JCM 31032</strain>
    </source>
</reference>
<dbReference type="CDD" id="cd02788">
    <property type="entry name" value="MopB_CT_NDH-1_NuoG2-N7"/>
    <property type="match status" value="1"/>
</dbReference>
<feature type="domain" description="4Fe-4S His(Cys)3-ligated-type" evidence="14">
    <location>
        <begin position="101"/>
        <end position="140"/>
    </location>
</feature>
<dbReference type="GO" id="GO:0043546">
    <property type="term" value="F:molybdopterin cofactor binding"/>
    <property type="evidence" value="ECO:0007669"/>
    <property type="project" value="InterPro"/>
</dbReference>
<feature type="region of interest" description="Disordered" evidence="11">
    <location>
        <begin position="221"/>
        <end position="254"/>
    </location>
</feature>
<evidence type="ECO:0000256" key="8">
    <source>
        <dbReference type="ARBA" id="ARBA00023014"/>
    </source>
</evidence>
<dbReference type="Pfam" id="PF01568">
    <property type="entry name" value="Molydop_binding"/>
    <property type="match status" value="1"/>
</dbReference>
<dbReference type="GO" id="GO:0003954">
    <property type="term" value="F:NADH dehydrogenase activity"/>
    <property type="evidence" value="ECO:0007669"/>
    <property type="project" value="TreeGrafter"/>
</dbReference>
<dbReference type="InterPro" id="IPR006963">
    <property type="entry name" value="Mopterin_OxRdtase_4Fe-4S_dom"/>
</dbReference>
<dbReference type="CDD" id="cd00207">
    <property type="entry name" value="fer2"/>
    <property type="match status" value="1"/>
</dbReference>
<comment type="cofactor">
    <cofactor evidence="10">
        <name>[2Fe-2S] cluster</name>
        <dbReference type="ChEBI" id="CHEBI:190135"/>
    </cofactor>
</comment>
<dbReference type="GO" id="GO:0046872">
    <property type="term" value="F:metal ion binding"/>
    <property type="evidence" value="ECO:0007669"/>
    <property type="project" value="UniProtKB-KW"/>
</dbReference>
<feature type="domain" description="2Fe-2S ferredoxin-type" evidence="12">
    <location>
        <begin position="12"/>
        <end position="99"/>
    </location>
</feature>
<dbReference type="PROSITE" id="PS00641">
    <property type="entry name" value="COMPLEX1_75K_1"/>
    <property type="match status" value="1"/>
</dbReference>
<protein>
    <submittedName>
        <fullName evidence="15">NADH-quinone oxidoreductase subunit G</fullName>
        <ecNumber evidence="15">1.6.5.11</ecNumber>
    </submittedName>
</protein>
<dbReference type="NCBIfam" id="NF005895">
    <property type="entry name" value="PRK07860.1"/>
    <property type="match status" value="1"/>
</dbReference>
<comment type="cofactor">
    <cofactor evidence="1">
        <name>[4Fe-4S] cluster</name>
        <dbReference type="ChEBI" id="CHEBI:49883"/>
    </cofactor>
</comment>
<feature type="compositionally biased region" description="Basic and acidic residues" evidence="11">
    <location>
        <begin position="239"/>
        <end position="249"/>
    </location>
</feature>
<dbReference type="SMART" id="SM00926">
    <property type="entry name" value="Molybdop_Fe4S4"/>
    <property type="match status" value="1"/>
</dbReference>
<dbReference type="Pfam" id="PF00384">
    <property type="entry name" value="Molybdopterin"/>
    <property type="match status" value="1"/>
</dbReference>
<dbReference type="Pfam" id="PF10588">
    <property type="entry name" value="NADH-G_4Fe-4S_3"/>
    <property type="match status" value="1"/>
</dbReference>
<comment type="similarity">
    <text evidence="2">Belongs to the complex I 75 kDa subunit family.</text>
</comment>
<proteinExistence type="inferred from homology"/>
<dbReference type="InterPro" id="IPR036010">
    <property type="entry name" value="2Fe-2S_ferredoxin-like_sf"/>
</dbReference>
<evidence type="ECO:0000313" key="15">
    <source>
        <dbReference type="EMBL" id="MCD5313131.1"/>
    </source>
</evidence>
<dbReference type="InterPro" id="IPR054351">
    <property type="entry name" value="NADH_UbQ_OxRdtase_ferredoxin"/>
</dbReference>
<evidence type="ECO:0000256" key="6">
    <source>
        <dbReference type="ARBA" id="ARBA00022967"/>
    </source>
</evidence>
<dbReference type="InterPro" id="IPR001041">
    <property type="entry name" value="2Fe-2S_ferredoxin-type"/>
</dbReference>
<keyword evidence="4" id="KW-0001">2Fe-2S</keyword>
<keyword evidence="3" id="KW-0004">4Fe-4S</keyword>
<evidence type="ECO:0000313" key="16">
    <source>
        <dbReference type="Proteomes" id="UP001138997"/>
    </source>
</evidence>
<evidence type="ECO:0000256" key="10">
    <source>
        <dbReference type="ARBA" id="ARBA00034078"/>
    </source>
</evidence>
<evidence type="ECO:0000256" key="9">
    <source>
        <dbReference type="ARBA" id="ARBA00023027"/>
    </source>
</evidence>
<evidence type="ECO:0000259" key="13">
    <source>
        <dbReference type="PROSITE" id="PS51669"/>
    </source>
</evidence>
<dbReference type="PROSITE" id="PS51085">
    <property type="entry name" value="2FE2S_FER_2"/>
    <property type="match status" value="1"/>
</dbReference>
<evidence type="ECO:0000256" key="2">
    <source>
        <dbReference type="ARBA" id="ARBA00005404"/>
    </source>
</evidence>
<dbReference type="PROSITE" id="PS00643">
    <property type="entry name" value="COMPLEX1_75K_3"/>
    <property type="match status" value="1"/>
</dbReference>
<name>A0A9X1NH13_9ACTN</name>
<keyword evidence="6" id="KW-1278">Translocase</keyword>
<dbReference type="GO" id="GO:0008137">
    <property type="term" value="F:NADH dehydrogenase (ubiquinone) activity"/>
    <property type="evidence" value="ECO:0007669"/>
    <property type="project" value="InterPro"/>
</dbReference>
<evidence type="ECO:0000256" key="3">
    <source>
        <dbReference type="ARBA" id="ARBA00022485"/>
    </source>
</evidence>
<dbReference type="SMART" id="SM00929">
    <property type="entry name" value="NADH-G_4Fe-4S_3"/>
    <property type="match status" value="1"/>
</dbReference>
<dbReference type="SUPFAM" id="SSF54862">
    <property type="entry name" value="4Fe-4S ferredoxins"/>
    <property type="match status" value="1"/>
</dbReference>
<evidence type="ECO:0000256" key="11">
    <source>
        <dbReference type="SAM" id="MobiDB-lite"/>
    </source>
</evidence>
<keyword evidence="9" id="KW-0520">NAD</keyword>
<dbReference type="Gene3D" id="3.40.50.740">
    <property type="match status" value="2"/>
</dbReference>
<organism evidence="15 16">
    <name type="scientific">Kineosporia babensis</name>
    <dbReference type="NCBI Taxonomy" id="499548"/>
    <lineage>
        <taxon>Bacteria</taxon>
        <taxon>Bacillati</taxon>
        <taxon>Actinomycetota</taxon>
        <taxon>Actinomycetes</taxon>
        <taxon>Kineosporiales</taxon>
        <taxon>Kineosporiaceae</taxon>
        <taxon>Kineosporia</taxon>
    </lineage>
</organism>
<feature type="domain" description="4Fe-4S Mo/W bis-MGD-type" evidence="13">
    <location>
        <begin position="304"/>
        <end position="360"/>
    </location>
</feature>
<keyword evidence="8" id="KW-0411">Iron-sulfur</keyword>
<dbReference type="Pfam" id="PF04879">
    <property type="entry name" value="Molybdop_Fe4S4"/>
    <property type="match status" value="1"/>
</dbReference>
<evidence type="ECO:0000259" key="14">
    <source>
        <dbReference type="PROSITE" id="PS51839"/>
    </source>
</evidence>
<keyword evidence="15" id="KW-0560">Oxidoreductase</keyword>
<dbReference type="Gene3D" id="3.10.20.740">
    <property type="match status" value="1"/>
</dbReference>
<dbReference type="InterPro" id="IPR019574">
    <property type="entry name" value="NADH_UbQ_OxRdtase_Gsu_4Fe4S-bd"/>
</dbReference>
<keyword evidence="7" id="KW-0408">Iron</keyword>
<dbReference type="Gene3D" id="3.30.70.20">
    <property type="match status" value="1"/>
</dbReference>
<dbReference type="PROSITE" id="PS51839">
    <property type="entry name" value="4FE4S_HC3"/>
    <property type="match status" value="1"/>
</dbReference>
<dbReference type="PANTHER" id="PTHR43105">
    <property type="entry name" value="RESPIRATORY NITRATE REDUCTASE"/>
    <property type="match status" value="1"/>
</dbReference>
<evidence type="ECO:0000259" key="12">
    <source>
        <dbReference type="PROSITE" id="PS51085"/>
    </source>
</evidence>
<dbReference type="EMBL" id="JAJOMB010000010">
    <property type="protein sequence ID" value="MCD5313131.1"/>
    <property type="molecule type" value="Genomic_DNA"/>
</dbReference>
<dbReference type="SUPFAM" id="SSF50692">
    <property type="entry name" value="ADC-like"/>
    <property type="match status" value="1"/>
</dbReference>
<comment type="caution">
    <text evidence="15">The sequence shown here is derived from an EMBL/GenBank/DDBJ whole genome shotgun (WGS) entry which is preliminary data.</text>
</comment>
<dbReference type="GO" id="GO:0051537">
    <property type="term" value="F:2 iron, 2 sulfur cluster binding"/>
    <property type="evidence" value="ECO:0007669"/>
    <property type="project" value="UniProtKB-KW"/>
</dbReference>
<dbReference type="Pfam" id="PF13510">
    <property type="entry name" value="Fer2_4"/>
    <property type="match status" value="1"/>
</dbReference>
<dbReference type="PANTHER" id="PTHR43105:SF12">
    <property type="entry name" value="NADH-QUINONE OXIDOREDUCTASE SUBUNIT G"/>
    <property type="match status" value="1"/>
</dbReference>
<evidence type="ECO:0000256" key="4">
    <source>
        <dbReference type="ARBA" id="ARBA00022714"/>
    </source>
</evidence>
<keyword evidence="5" id="KW-0479">Metal-binding</keyword>
<dbReference type="SUPFAM" id="SSF53706">
    <property type="entry name" value="Formate dehydrogenase/DMSO reductase, domains 1-3"/>
    <property type="match status" value="1"/>
</dbReference>
<keyword evidence="16" id="KW-1185">Reference proteome</keyword>
<dbReference type="GO" id="GO:0051539">
    <property type="term" value="F:4 iron, 4 sulfur cluster binding"/>
    <property type="evidence" value="ECO:0007669"/>
    <property type="project" value="UniProtKB-KW"/>
</dbReference>
<gene>
    <name evidence="15" type="ORF">LR394_19680</name>
</gene>
<dbReference type="InterPro" id="IPR000283">
    <property type="entry name" value="NADH_UbQ_OxRdtase_75kDa_su_CS"/>
</dbReference>
<dbReference type="Gene3D" id="3.40.228.10">
    <property type="entry name" value="Dimethylsulfoxide Reductase, domain 2"/>
    <property type="match status" value="1"/>
</dbReference>
<accession>A0A9X1NH13</accession>
<dbReference type="PROSITE" id="PS00642">
    <property type="entry name" value="COMPLEX1_75K_2"/>
    <property type="match status" value="1"/>
</dbReference>
<dbReference type="InterPro" id="IPR006656">
    <property type="entry name" value="Mopterin_OxRdtase"/>
</dbReference>
<sequence length="874" mass="91487">MTVTEPSKTPVDLVTLTIDGIEVSVPKGTLLIRAAEELGIAIPRFCDHPLLAPAGACRQCLVEVAMPDREGNVRPMPKPQASCTMTASPGMVVKTQLTSPVSEKAQRGVMELLLINHPLDCPVCDKGGECPLQNQAMANGQGSSRFTEVKRTFPKPIRISTQVLLDRERCILCQRCTRFSKEIAGDPFIDLQMRGAKQQIGTFSPGVLNFHVDLPDPVVRTSEELEPTPQSLQQGSSEDESRGASHEHATGTYAADNLTTTGQALLDESGQPFASYFSGNTIQICPVGALTGAAYRFRARPFDLVSTKGVCEHCSSGCALRVDHRRGKVTRRLAADDPAVNEEWNCDKGRWAFNWATGADRLTHPLVRDPETGELEPVSWPYALQVAAAGLLKARDAGGVGVLPGGRLTVEDAYAYAKFARVVLRTNDIDFRARAHSAEEEAFLGHAVAGTGLGVTFAELEAAPAVLLAGLEAEEEAASIFLRLRKSVLNKGKKVTSIAPWASRGLIKLSGTLIQTVPGQEAAALGTPEAAAAVSTPGSVILLGPRLTESSGAYQAALALAAATGAKLAWVPRRAGERGAVEAGALPSLLPGGRPVSDAAARVDIAAAWDVDSLPAQPGRDTARIIDDASAGLLPGLLVGGVDPDDLPDPAAARAALETASFVVSLEVRASTVSAYADVVLPVAPPAEKGGTFLNWEGRWREFPQALTSEALSDGEVLDSLASEAGEGLGLRGEKAGSAELAQLGRWEGARTERPEAHTLAPASATVLSTWSMLLDKGRLQDGEPYLAGTAHRAVARVSPATATGLGLAAGVTGSVTVSNDRGEITLPLAITPMPDGVVWLPSNSPGSPVRARLAAGNGDPVVLRLAGDALMGA</sequence>
<dbReference type="AlphaFoldDB" id="A0A9X1NH13"/>
<dbReference type="SUPFAM" id="SSF54292">
    <property type="entry name" value="2Fe-2S ferredoxin-like"/>
    <property type="match status" value="1"/>
</dbReference>
<dbReference type="FunFam" id="3.10.20.740:FF:000001">
    <property type="entry name" value="NADH-quinone oxidoreductase subunit G"/>
    <property type="match status" value="1"/>
</dbReference>
<dbReference type="InterPro" id="IPR006657">
    <property type="entry name" value="MoPterin_dinucl-bd_dom"/>
</dbReference>
<evidence type="ECO:0000256" key="7">
    <source>
        <dbReference type="ARBA" id="ARBA00023004"/>
    </source>
</evidence>
<evidence type="ECO:0000256" key="1">
    <source>
        <dbReference type="ARBA" id="ARBA00001966"/>
    </source>
</evidence>
<dbReference type="Proteomes" id="UP001138997">
    <property type="component" value="Unassembled WGS sequence"/>
</dbReference>
<dbReference type="GO" id="GO:0042773">
    <property type="term" value="P:ATP synthesis coupled electron transport"/>
    <property type="evidence" value="ECO:0007669"/>
    <property type="project" value="InterPro"/>
</dbReference>
<dbReference type="EC" id="1.6.5.11" evidence="15"/>